<accession>A8LKK7</accession>
<evidence type="ECO:0000313" key="1">
    <source>
        <dbReference type="EMBL" id="ABV91850.1"/>
    </source>
</evidence>
<proteinExistence type="predicted"/>
<dbReference type="AlphaFoldDB" id="A8LKK7"/>
<protein>
    <submittedName>
        <fullName evidence="1">Uncharacterized protein</fullName>
    </submittedName>
</protein>
<dbReference type="HOGENOM" id="CLU_2507345_0_0_5"/>
<gene>
    <name evidence="1" type="ordered locus">Dshi_0101</name>
</gene>
<name>A8LKK7_DINSH</name>
<dbReference type="KEGG" id="dsh:Dshi_0101"/>
<dbReference type="EMBL" id="CP000830">
    <property type="protein sequence ID" value="ABV91850.1"/>
    <property type="molecule type" value="Genomic_DNA"/>
</dbReference>
<keyword evidence="2" id="KW-1185">Reference proteome</keyword>
<evidence type="ECO:0000313" key="2">
    <source>
        <dbReference type="Proteomes" id="UP000006833"/>
    </source>
</evidence>
<sequence>MAEAIQFTISVRDTLAQHLPRLSADHALLRILTEEEPGSEIWRRELNNDFAYRVAKRAYKDYVDARAKAGVVVGEPIDVSQSREP</sequence>
<dbReference type="Proteomes" id="UP000006833">
    <property type="component" value="Chromosome"/>
</dbReference>
<reference evidence="2" key="1">
    <citation type="journal article" date="2010" name="ISME J.">
        <title>The complete genome sequence of the algal symbiont Dinoroseobacter shibae: a hitchhiker's guide to life in the sea.</title>
        <authorList>
            <person name="Wagner-Dobler I."/>
            <person name="Ballhausen B."/>
            <person name="Berger M."/>
            <person name="Brinkhoff T."/>
            <person name="Buchholz I."/>
            <person name="Bunk B."/>
            <person name="Cypionka H."/>
            <person name="Daniel R."/>
            <person name="Drepper T."/>
            <person name="Gerdts G."/>
            <person name="Hahnke S."/>
            <person name="Han C."/>
            <person name="Jahn D."/>
            <person name="Kalhoefer D."/>
            <person name="Kiss H."/>
            <person name="Klenk H.P."/>
            <person name="Kyrpides N."/>
            <person name="Liebl W."/>
            <person name="Liesegang H."/>
            <person name="Meincke L."/>
            <person name="Pati A."/>
            <person name="Petersen J."/>
            <person name="Piekarski T."/>
            <person name="Pommerenke C."/>
            <person name="Pradella S."/>
            <person name="Pukall R."/>
            <person name="Rabus R."/>
            <person name="Stackebrandt E."/>
            <person name="Thole S."/>
            <person name="Thompson L."/>
            <person name="Tielen P."/>
            <person name="Tomasch J."/>
            <person name="von Jan M."/>
            <person name="Wanphrut N."/>
            <person name="Wichels A."/>
            <person name="Zech H."/>
            <person name="Simon M."/>
        </authorList>
    </citation>
    <scope>NUCLEOTIDE SEQUENCE [LARGE SCALE GENOMIC DNA]</scope>
    <source>
        <strain evidence="2">DSM 16493 / NCIMB 14021 / DFL 12</strain>
    </source>
</reference>
<organism evidence="1 2">
    <name type="scientific">Dinoroseobacter shibae (strain DSM 16493 / NCIMB 14021 / DFL 12)</name>
    <dbReference type="NCBI Taxonomy" id="398580"/>
    <lineage>
        <taxon>Bacteria</taxon>
        <taxon>Pseudomonadati</taxon>
        <taxon>Pseudomonadota</taxon>
        <taxon>Alphaproteobacteria</taxon>
        <taxon>Rhodobacterales</taxon>
        <taxon>Roseobacteraceae</taxon>
        <taxon>Dinoroseobacter</taxon>
    </lineage>
</organism>